<evidence type="ECO:0000313" key="13">
    <source>
        <dbReference type="Proteomes" id="UP000629596"/>
    </source>
</evidence>
<evidence type="ECO:0000313" key="11">
    <source>
        <dbReference type="EMBL" id="RDU47885.1"/>
    </source>
</evidence>
<feature type="domain" description="RCK C-terminal" evidence="9">
    <location>
        <begin position="194"/>
        <end position="276"/>
    </location>
</feature>
<dbReference type="Proteomes" id="UP000256321">
    <property type="component" value="Unassembled WGS sequence"/>
</dbReference>
<evidence type="ECO:0000256" key="3">
    <source>
        <dbReference type="ARBA" id="ARBA00022448"/>
    </source>
</evidence>
<evidence type="ECO:0000256" key="7">
    <source>
        <dbReference type="ARBA" id="ARBA00023136"/>
    </source>
</evidence>
<proteinExistence type="inferred from homology"/>
<dbReference type="PROSITE" id="PS51202">
    <property type="entry name" value="RCK_C"/>
    <property type="match status" value="2"/>
</dbReference>
<evidence type="ECO:0000256" key="6">
    <source>
        <dbReference type="ARBA" id="ARBA00022989"/>
    </source>
</evidence>
<keyword evidence="5 8" id="KW-0812">Transmembrane</keyword>
<sequence length="556" mass="60125">MDWLQEAFLEPTMIQAVIMISLVSAVGLYLGRIKIFGISLGITFVFFAGILAGHLGIVVNKDMLYFAQSFGLILFVYALGLQVGPGFFSSLKKGGVAMNMMGLGVIVLGLAMTVGLHWTTGVSLSNMVGLLCGAVTNTPALGAAQQALLQIDPGNTKGVTDMALACAVAYPLGVVGVILAIIILKAMFANKEQKNQKEQRDTTTYVAEFQVSNPAIYEKSIKDIMKLTDKHFVISRIWRNGKVSIPTSDTLLHEHDHLLIISVKSDVENIKVLFGEQENVDWNKADIDWNAIDSQLISRRIAVTRNRVNGVKLGSLRLRNLYGINITRVNRAGIDLLASPDLRLQIGDRLTIVGEANSVNTVGKILGDEIKRLKNPNLLAVFIGITLGMLLGALPITLPGMSTPVKLGIAGGPIIVGILMGSFGPRLHLTTYTTMSANLMLRQLGIIIYLAGLGIDSGAHFFETVFRAEGLLWVGLGFLLTIVPVLIVGIMASRFFKLDYAHNIGMLCGSMANPMALNYANTTVEGDEPSVSYATVYPLSMFIRVISAQLVLMLFT</sequence>
<protein>
    <submittedName>
        <fullName evidence="10 11">Transporter</fullName>
    </submittedName>
</protein>
<dbReference type="PANTHER" id="PTHR30445">
    <property type="entry name" value="K(+)_H(+) ANTIPORTER SUBUNIT KHTT"/>
    <property type="match status" value="1"/>
</dbReference>
<dbReference type="Gene3D" id="3.30.70.1450">
    <property type="entry name" value="Regulator of K+ conductance, C-terminal domain"/>
    <property type="match status" value="2"/>
</dbReference>
<evidence type="ECO:0000256" key="8">
    <source>
        <dbReference type="SAM" id="Phobius"/>
    </source>
</evidence>
<gene>
    <name evidence="11" type="ORF">DWU89_17255</name>
    <name evidence="10" type="ORF">H8784_16850</name>
</gene>
<keyword evidence="4" id="KW-1003">Cell membrane</keyword>
<feature type="transmembrane region" description="Helical" evidence="8">
    <location>
        <begin position="12"/>
        <end position="31"/>
    </location>
</feature>
<dbReference type="GO" id="GO:0008324">
    <property type="term" value="F:monoatomic cation transmembrane transporter activity"/>
    <property type="evidence" value="ECO:0007669"/>
    <property type="project" value="InterPro"/>
</dbReference>
<organism evidence="11 12">
    <name type="scientific">Parabacteroides acidifaciens</name>
    <dbReference type="NCBI Taxonomy" id="2290935"/>
    <lineage>
        <taxon>Bacteria</taxon>
        <taxon>Pseudomonadati</taxon>
        <taxon>Bacteroidota</taxon>
        <taxon>Bacteroidia</taxon>
        <taxon>Bacteroidales</taxon>
        <taxon>Tannerellaceae</taxon>
        <taxon>Parabacteroides</taxon>
    </lineage>
</organism>
<evidence type="ECO:0000259" key="9">
    <source>
        <dbReference type="PROSITE" id="PS51202"/>
    </source>
</evidence>
<keyword evidence="7 8" id="KW-0472">Membrane</keyword>
<comment type="caution">
    <text evidence="11">The sequence shown here is derived from an EMBL/GenBank/DDBJ whole genome shotgun (WGS) entry which is preliminary data.</text>
</comment>
<dbReference type="GO" id="GO:0006813">
    <property type="term" value="P:potassium ion transport"/>
    <property type="evidence" value="ECO:0007669"/>
    <property type="project" value="InterPro"/>
</dbReference>
<dbReference type="InterPro" id="IPR036721">
    <property type="entry name" value="RCK_C_sf"/>
</dbReference>
<dbReference type="PANTHER" id="PTHR30445:SF3">
    <property type="entry name" value="TRANSPORT PROTEIN YIDE-RELATED"/>
    <property type="match status" value="1"/>
</dbReference>
<evidence type="ECO:0000313" key="10">
    <source>
        <dbReference type="EMBL" id="MBC8603384.1"/>
    </source>
</evidence>
<feature type="domain" description="RCK C-terminal" evidence="9">
    <location>
        <begin position="284"/>
        <end position="368"/>
    </location>
</feature>
<feature type="transmembrane region" description="Helical" evidence="8">
    <location>
        <begin position="96"/>
        <end position="118"/>
    </location>
</feature>
<dbReference type="NCBIfam" id="TIGR01625">
    <property type="entry name" value="YidE_YbjL_dupl"/>
    <property type="match status" value="2"/>
</dbReference>
<feature type="transmembrane region" description="Helical" evidence="8">
    <location>
        <begin position="378"/>
        <end position="401"/>
    </location>
</feature>
<reference evidence="10 13" key="2">
    <citation type="submission" date="2020-08" db="EMBL/GenBank/DDBJ databases">
        <title>Genome public.</title>
        <authorList>
            <person name="Liu C."/>
            <person name="Sun Q."/>
        </authorList>
    </citation>
    <scope>NUCLEOTIDE SEQUENCE [LARGE SCALE GENOMIC DNA]</scope>
    <source>
        <strain evidence="10 13">426_9</strain>
    </source>
</reference>
<evidence type="ECO:0000256" key="5">
    <source>
        <dbReference type="ARBA" id="ARBA00022692"/>
    </source>
</evidence>
<feature type="transmembrane region" description="Helical" evidence="8">
    <location>
        <begin position="65"/>
        <end position="84"/>
    </location>
</feature>
<dbReference type="Pfam" id="PF06826">
    <property type="entry name" value="Asp-Al_Ex"/>
    <property type="match status" value="2"/>
</dbReference>
<comment type="similarity">
    <text evidence="2">Belongs to the AAE transporter (TC 2.A.81) family.</text>
</comment>
<dbReference type="AlphaFoldDB" id="A0A3D8HA58"/>
<evidence type="ECO:0000256" key="2">
    <source>
        <dbReference type="ARBA" id="ARBA00009854"/>
    </source>
</evidence>
<dbReference type="InterPro" id="IPR050144">
    <property type="entry name" value="AAE_transporter"/>
</dbReference>
<dbReference type="NCBIfam" id="NF003007">
    <property type="entry name" value="PRK03818.1"/>
    <property type="match status" value="1"/>
</dbReference>
<name>A0A3D8HA58_9BACT</name>
<feature type="transmembrane region" description="Helical" evidence="8">
    <location>
        <begin position="38"/>
        <end position="59"/>
    </location>
</feature>
<dbReference type="Pfam" id="PF02080">
    <property type="entry name" value="TrkA_C"/>
    <property type="match status" value="1"/>
</dbReference>
<comment type="subcellular location">
    <subcellularLocation>
        <location evidence="1">Cell membrane</location>
        <topology evidence="1">Multi-pass membrane protein</topology>
    </subcellularLocation>
</comment>
<dbReference type="SUPFAM" id="SSF116726">
    <property type="entry name" value="TrkA C-terminal domain-like"/>
    <property type="match status" value="2"/>
</dbReference>
<keyword evidence="3" id="KW-0813">Transport</keyword>
<keyword evidence="6 8" id="KW-1133">Transmembrane helix</keyword>
<reference evidence="11 12" key="1">
    <citation type="submission" date="2018-07" db="EMBL/GenBank/DDBJ databases">
        <title>Parabacteroides acidifaciens nov. sp., isolated from human feces.</title>
        <authorList>
            <person name="Wang Y.J."/>
        </authorList>
    </citation>
    <scope>NUCLEOTIDE SEQUENCE [LARGE SCALE GENOMIC DNA]</scope>
    <source>
        <strain evidence="11 12">426-9</strain>
    </source>
</reference>
<dbReference type="GO" id="GO:0005886">
    <property type="term" value="C:plasma membrane"/>
    <property type="evidence" value="ECO:0007669"/>
    <property type="project" value="UniProtKB-SubCell"/>
</dbReference>
<evidence type="ECO:0000256" key="4">
    <source>
        <dbReference type="ARBA" id="ARBA00022475"/>
    </source>
</evidence>
<dbReference type="RefSeq" id="WP_115500875.1">
    <property type="nucleotide sequence ID" value="NZ_JACRTI010000056.1"/>
</dbReference>
<accession>A0A3D8HA58</accession>
<dbReference type="EMBL" id="QREV01000056">
    <property type="protein sequence ID" value="RDU47885.1"/>
    <property type="molecule type" value="Genomic_DNA"/>
</dbReference>
<evidence type="ECO:0000256" key="1">
    <source>
        <dbReference type="ARBA" id="ARBA00004651"/>
    </source>
</evidence>
<dbReference type="Proteomes" id="UP000629596">
    <property type="component" value="Unassembled WGS sequence"/>
</dbReference>
<evidence type="ECO:0000313" key="12">
    <source>
        <dbReference type="Proteomes" id="UP000256321"/>
    </source>
</evidence>
<dbReference type="InterPro" id="IPR006037">
    <property type="entry name" value="RCK_C"/>
</dbReference>
<feature type="transmembrane region" description="Helical" evidence="8">
    <location>
        <begin position="162"/>
        <end position="184"/>
    </location>
</feature>
<feature type="transmembrane region" description="Helical" evidence="8">
    <location>
        <begin position="407"/>
        <end position="427"/>
    </location>
</feature>
<dbReference type="InterPro" id="IPR006512">
    <property type="entry name" value="YidE_YbjL"/>
</dbReference>
<keyword evidence="13" id="KW-1185">Reference proteome</keyword>
<feature type="transmembrane region" description="Helical" evidence="8">
    <location>
        <begin position="439"/>
        <end position="459"/>
    </location>
</feature>
<dbReference type="EMBL" id="JACRTI010000056">
    <property type="protein sequence ID" value="MBC8603384.1"/>
    <property type="molecule type" value="Genomic_DNA"/>
</dbReference>
<feature type="transmembrane region" description="Helical" evidence="8">
    <location>
        <begin position="471"/>
        <end position="492"/>
    </location>
</feature>